<reference evidence="2 3" key="1">
    <citation type="submission" date="2015-10" db="EMBL/GenBank/DDBJ databases">
        <title>Full genome of DAOMC 229536 Phialocephala scopiformis, a fungal endophyte of spruce producing the potent anti-insectan compound rugulosin.</title>
        <authorList>
            <consortium name="DOE Joint Genome Institute"/>
            <person name="Walker A.K."/>
            <person name="Frasz S.L."/>
            <person name="Seifert K.A."/>
            <person name="Miller J.D."/>
            <person name="Mondo S.J."/>
            <person name="Labutti K."/>
            <person name="Lipzen A."/>
            <person name="Dockter R."/>
            <person name="Kennedy M."/>
            <person name="Grigoriev I.V."/>
            <person name="Spatafora J.W."/>
        </authorList>
    </citation>
    <scope>NUCLEOTIDE SEQUENCE [LARGE SCALE GENOMIC DNA]</scope>
    <source>
        <strain evidence="2 3">CBS 120377</strain>
    </source>
</reference>
<organism evidence="2 3">
    <name type="scientific">Mollisia scopiformis</name>
    <name type="common">Conifer needle endophyte fungus</name>
    <name type="synonym">Phialocephala scopiformis</name>
    <dbReference type="NCBI Taxonomy" id="149040"/>
    <lineage>
        <taxon>Eukaryota</taxon>
        <taxon>Fungi</taxon>
        <taxon>Dikarya</taxon>
        <taxon>Ascomycota</taxon>
        <taxon>Pezizomycotina</taxon>
        <taxon>Leotiomycetes</taxon>
        <taxon>Helotiales</taxon>
        <taxon>Mollisiaceae</taxon>
        <taxon>Mollisia</taxon>
    </lineage>
</organism>
<sequence length="231" mass="26298">MSNQQHDLEHLSQKISDLNLRLDQNEVIPDSPSIHSPTYSSIERDRPHLDSETPHLDRIAENRPPLGSDVTIRQLQHLVERLELLIERILAQPDSLERQNIDLLHPGRRSPSRGGRRSSRRSNNRRARTSPGNGPSLDPTHALGPEYQTEPLRISKPALASIRPVVVRLPDPPKLSDGKDPTFETWLLEMEGKLRLGGFPDEESKMLYLFSRTRGIAREQLLTRLPNRAQP</sequence>
<dbReference type="AlphaFoldDB" id="A0A132B6V5"/>
<accession>A0A132B6V5</accession>
<proteinExistence type="predicted"/>
<evidence type="ECO:0000256" key="1">
    <source>
        <dbReference type="SAM" id="MobiDB-lite"/>
    </source>
</evidence>
<keyword evidence="3" id="KW-1185">Reference proteome</keyword>
<gene>
    <name evidence="2" type="ORF">LY89DRAFT_765614</name>
</gene>
<dbReference type="GeneID" id="28831406"/>
<dbReference type="Proteomes" id="UP000070700">
    <property type="component" value="Unassembled WGS sequence"/>
</dbReference>
<dbReference type="OrthoDB" id="4486039at2759"/>
<dbReference type="RefSeq" id="XP_018062497.1">
    <property type="nucleotide sequence ID" value="XM_018221680.1"/>
</dbReference>
<feature type="region of interest" description="Disordered" evidence="1">
    <location>
        <begin position="28"/>
        <end position="52"/>
    </location>
</feature>
<feature type="compositionally biased region" description="Basic and acidic residues" evidence="1">
    <location>
        <begin position="42"/>
        <end position="52"/>
    </location>
</feature>
<dbReference type="InParanoid" id="A0A132B6V5"/>
<evidence type="ECO:0000313" key="3">
    <source>
        <dbReference type="Proteomes" id="UP000070700"/>
    </source>
</evidence>
<dbReference type="EMBL" id="KQ947437">
    <property type="protein sequence ID" value="KUJ08142.1"/>
    <property type="molecule type" value="Genomic_DNA"/>
</dbReference>
<name>A0A132B6V5_MOLSC</name>
<dbReference type="KEGG" id="psco:LY89DRAFT_765614"/>
<feature type="compositionally biased region" description="Basic residues" evidence="1">
    <location>
        <begin position="106"/>
        <end position="128"/>
    </location>
</feature>
<feature type="region of interest" description="Disordered" evidence="1">
    <location>
        <begin position="101"/>
        <end position="145"/>
    </location>
</feature>
<protein>
    <submittedName>
        <fullName evidence="2">Uncharacterized protein</fullName>
    </submittedName>
</protein>
<evidence type="ECO:0000313" key="2">
    <source>
        <dbReference type="EMBL" id="KUJ08142.1"/>
    </source>
</evidence>